<dbReference type="Proteomes" id="UP000033166">
    <property type="component" value="Chromosome I"/>
</dbReference>
<feature type="transmembrane region" description="Helical" evidence="1">
    <location>
        <begin position="30"/>
        <end position="50"/>
    </location>
</feature>
<feature type="transmembrane region" description="Helical" evidence="1">
    <location>
        <begin position="57"/>
        <end position="77"/>
    </location>
</feature>
<accession>A0A0D6DX72</accession>
<keyword evidence="1" id="KW-0472">Membrane</keyword>
<dbReference type="EMBL" id="LN774769">
    <property type="protein sequence ID" value="CEN28582.1"/>
    <property type="molecule type" value="Genomic_DNA"/>
</dbReference>
<dbReference type="KEGG" id="lpk:LACPI_1382"/>
<sequence>MFSKTVNFIRLYYLALFVVLYISFHNSSVYALFILNTFLAYIPIELTFLINKLKRPFGILFLTGLWLLFFPNNFYLFTDLFHLSLLSPYNSQTMMITTDISVWFKLLMVILSVLPITFLGCWSVDSISSIIKKCFLKKISLTAIMMVILFLNTIGVYLGRFGRLNSIDSITSFKETAQNIVSQLVHLDVNAIKLIILFYVFSLIIMATYLLITSLPTQKLVD</sequence>
<keyword evidence="1" id="KW-1133">Transmembrane helix</keyword>
<dbReference type="HOGENOM" id="CLU_081833_2_0_9"/>
<evidence type="ECO:0000256" key="1">
    <source>
        <dbReference type="SAM" id="Phobius"/>
    </source>
</evidence>
<feature type="transmembrane region" description="Helical" evidence="1">
    <location>
        <begin position="191"/>
        <end position="212"/>
    </location>
</feature>
<dbReference type="RefSeq" id="WP_047915692.1">
    <property type="nucleotide sequence ID" value="NZ_LN774769.1"/>
</dbReference>
<organism evidence="2 3">
    <name type="scientific">Pseudolactococcus piscium MKFS47</name>
    <dbReference type="NCBI Taxonomy" id="297352"/>
    <lineage>
        <taxon>Bacteria</taxon>
        <taxon>Bacillati</taxon>
        <taxon>Bacillota</taxon>
        <taxon>Bacilli</taxon>
        <taxon>Lactobacillales</taxon>
        <taxon>Streptococcaceae</taxon>
        <taxon>Pseudolactococcus</taxon>
    </lineage>
</organism>
<dbReference type="Pfam" id="PF07099">
    <property type="entry name" value="DUF1361"/>
    <property type="match status" value="1"/>
</dbReference>
<dbReference type="AlphaFoldDB" id="A0A0D6DX72"/>
<feature type="transmembrane region" description="Helical" evidence="1">
    <location>
        <begin position="102"/>
        <end position="127"/>
    </location>
</feature>
<evidence type="ECO:0008006" key="4">
    <source>
        <dbReference type="Google" id="ProtNLM"/>
    </source>
</evidence>
<feature type="transmembrane region" description="Helical" evidence="1">
    <location>
        <begin position="7"/>
        <end position="24"/>
    </location>
</feature>
<proteinExistence type="predicted"/>
<dbReference type="STRING" id="1364.LP2241_30398"/>
<dbReference type="InterPro" id="IPR009793">
    <property type="entry name" value="DUF1361"/>
</dbReference>
<feature type="transmembrane region" description="Helical" evidence="1">
    <location>
        <begin position="139"/>
        <end position="159"/>
    </location>
</feature>
<reference evidence="3" key="1">
    <citation type="submission" date="2015-01" db="EMBL/GenBank/DDBJ databases">
        <authorList>
            <person name="Andreevskaya M."/>
        </authorList>
    </citation>
    <scope>NUCLEOTIDE SEQUENCE [LARGE SCALE GENOMIC DNA]</scope>
    <source>
        <strain evidence="3">MKFS47</strain>
    </source>
</reference>
<protein>
    <recommendedName>
        <fullName evidence="4">DUF1361 domain-containing protein</fullName>
    </recommendedName>
</protein>
<name>A0A0D6DX72_9LACT</name>
<evidence type="ECO:0000313" key="2">
    <source>
        <dbReference type="EMBL" id="CEN28582.1"/>
    </source>
</evidence>
<evidence type="ECO:0000313" key="3">
    <source>
        <dbReference type="Proteomes" id="UP000033166"/>
    </source>
</evidence>
<keyword evidence="1" id="KW-0812">Transmembrane</keyword>
<gene>
    <name evidence="2" type="ORF">LACPI_1382</name>
</gene>